<accession>X1C3B3</accession>
<reference evidence="1" key="1">
    <citation type="journal article" date="2014" name="Front. Microbiol.">
        <title>High frequency of phylogenetically diverse reductive dehalogenase-homologous genes in deep subseafloor sedimentary metagenomes.</title>
        <authorList>
            <person name="Kawai M."/>
            <person name="Futagami T."/>
            <person name="Toyoda A."/>
            <person name="Takaki Y."/>
            <person name="Nishi S."/>
            <person name="Hori S."/>
            <person name="Arai W."/>
            <person name="Tsubouchi T."/>
            <person name="Morono Y."/>
            <person name="Uchiyama I."/>
            <person name="Ito T."/>
            <person name="Fujiyama A."/>
            <person name="Inagaki F."/>
            <person name="Takami H."/>
        </authorList>
    </citation>
    <scope>NUCLEOTIDE SEQUENCE</scope>
    <source>
        <strain evidence="1">Expedition CK06-06</strain>
    </source>
</reference>
<evidence type="ECO:0000313" key="1">
    <source>
        <dbReference type="EMBL" id="GAH02531.1"/>
    </source>
</evidence>
<comment type="caution">
    <text evidence="1">The sequence shown here is derived from an EMBL/GenBank/DDBJ whole genome shotgun (WGS) entry which is preliminary data.</text>
</comment>
<organism evidence="1">
    <name type="scientific">marine sediment metagenome</name>
    <dbReference type="NCBI Taxonomy" id="412755"/>
    <lineage>
        <taxon>unclassified sequences</taxon>
        <taxon>metagenomes</taxon>
        <taxon>ecological metagenomes</taxon>
    </lineage>
</organism>
<protein>
    <submittedName>
        <fullName evidence="1">Uncharacterized protein</fullName>
    </submittedName>
</protein>
<sequence>MTIHEYTQVMRVLEESGLGDIAGFKIDIYHDFTHGKVEGEGNWDIILTPLVHRIFLIPEIVNLVKPLDVDLAVFTDINRPGCLIFH</sequence>
<proteinExistence type="predicted"/>
<gene>
    <name evidence="1" type="ORF">S01H4_39835</name>
</gene>
<dbReference type="EMBL" id="BART01021626">
    <property type="protein sequence ID" value="GAH02531.1"/>
    <property type="molecule type" value="Genomic_DNA"/>
</dbReference>
<name>X1C3B3_9ZZZZ</name>
<dbReference type="AlphaFoldDB" id="X1C3B3"/>